<protein>
    <recommendedName>
        <fullName evidence="4">Cytoplasmic protein</fullName>
    </recommendedName>
</protein>
<dbReference type="EMBL" id="JARPMG010000003">
    <property type="protein sequence ID" value="KAJ8102311.1"/>
    <property type="molecule type" value="Genomic_DNA"/>
</dbReference>
<accession>A0AAD7VUS9</accession>
<dbReference type="GeneID" id="80886765"/>
<evidence type="ECO:0000256" key="1">
    <source>
        <dbReference type="ARBA" id="ARBA00007176"/>
    </source>
</evidence>
<evidence type="ECO:0000313" key="2">
    <source>
        <dbReference type="EMBL" id="KAJ8102311.1"/>
    </source>
</evidence>
<dbReference type="PANTHER" id="PTHR18444:SF9">
    <property type="entry name" value="UPF0538 PROTEIN C2ORF76"/>
    <property type="match status" value="1"/>
</dbReference>
<dbReference type="PANTHER" id="PTHR18444">
    <property type="entry name" value="UPF0538 FAMILY MEMBER"/>
    <property type="match status" value="1"/>
</dbReference>
<name>A0AAD7VUS9_9ASCO</name>
<evidence type="ECO:0008006" key="4">
    <source>
        <dbReference type="Google" id="ProtNLM"/>
    </source>
</evidence>
<gene>
    <name evidence="2" type="ORF">POJ06DRAFT_81198</name>
</gene>
<comment type="similarity">
    <text evidence="1">Belongs to the UPF0538 family.</text>
</comment>
<dbReference type="Pfam" id="PF10209">
    <property type="entry name" value="DUF2340"/>
    <property type="match status" value="1"/>
</dbReference>
<dbReference type="AlphaFoldDB" id="A0AAD7VUS9"/>
<reference evidence="2" key="1">
    <citation type="submission" date="2023-03" db="EMBL/GenBank/DDBJ databases">
        <title>Near-Complete genome sequence of Lipomyces tetrasporous NRRL Y-64009, an oleaginous yeast capable of growing on lignocellulosic hydrolysates.</title>
        <authorList>
            <consortium name="Lawrence Berkeley National Laboratory"/>
            <person name="Jagtap S.S."/>
            <person name="Liu J.-J."/>
            <person name="Walukiewicz H.E."/>
            <person name="Pangilinan J."/>
            <person name="Lipzen A."/>
            <person name="Ahrendt S."/>
            <person name="Koriabine M."/>
            <person name="Cobaugh K."/>
            <person name="Salamov A."/>
            <person name="Yoshinaga Y."/>
            <person name="Ng V."/>
            <person name="Daum C."/>
            <person name="Grigoriev I.V."/>
            <person name="Slininger P.J."/>
            <person name="Dien B.S."/>
            <person name="Jin Y.-S."/>
            <person name="Rao C.V."/>
        </authorList>
    </citation>
    <scope>NUCLEOTIDE SEQUENCE</scope>
    <source>
        <strain evidence="2">NRRL Y-64009</strain>
    </source>
</reference>
<organism evidence="2 3">
    <name type="scientific">Lipomyces tetrasporus</name>
    <dbReference type="NCBI Taxonomy" id="54092"/>
    <lineage>
        <taxon>Eukaryota</taxon>
        <taxon>Fungi</taxon>
        <taxon>Dikarya</taxon>
        <taxon>Ascomycota</taxon>
        <taxon>Saccharomycotina</taxon>
        <taxon>Lipomycetes</taxon>
        <taxon>Lipomycetales</taxon>
        <taxon>Lipomycetaceae</taxon>
        <taxon>Lipomyces</taxon>
    </lineage>
</organism>
<comment type="caution">
    <text evidence="2">The sequence shown here is derived from an EMBL/GenBank/DDBJ whole genome shotgun (WGS) entry which is preliminary data.</text>
</comment>
<proteinExistence type="inferred from homology"/>
<sequence>MSAEFDPLTSTLRPATDAIITLRVIKSFEYRTERNLILKDIDLTKTTVGELLDLAKKDIMTQGAFRALRNVEYDTLKLYTKAHGSKTTNLIINLDNDDWILSDHSKTLQQCGIENETEISLFNRELYEAYKLNPIEKW</sequence>
<keyword evidence="3" id="KW-1185">Reference proteome</keyword>
<evidence type="ECO:0000313" key="3">
    <source>
        <dbReference type="Proteomes" id="UP001217417"/>
    </source>
</evidence>
<dbReference type="InterPro" id="IPR018794">
    <property type="entry name" value="UPF0538"/>
</dbReference>
<dbReference type="RefSeq" id="XP_056045761.1">
    <property type="nucleotide sequence ID" value="XM_056191599.1"/>
</dbReference>
<dbReference type="Proteomes" id="UP001217417">
    <property type="component" value="Unassembled WGS sequence"/>
</dbReference>